<dbReference type="InterPro" id="IPR000073">
    <property type="entry name" value="AB_hydrolase_1"/>
</dbReference>
<evidence type="ECO:0000259" key="1">
    <source>
        <dbReference type="Pfam" id="PF12697"/>
    </source>
</evidence>
<organism evidence="2 3">
    <name type="scientific">Glycomyces harbinensis</name>
    <dbReference type="NCBI Taxonomy" id="58114"/>
    <lineage>
        <taxon>Bacteria</taxon>
        <taxon>Bacillati</taxon>
        <taxon>Actinomycetota</taxon>
        <taxon>Actinomycetes</taxon>
        <taxon>Glycomycetales</taxon>
        <taxon>Glycomycetaceae</taxon>
        <taxon>Glycomyces</taxon>
    </lineage>
</organism>
<dbReference type="PANTHER" id="PTHR37017">
    <property type="entry name" value="AB HYDROLASE-1 DOMAIN-CONTAINING PROTEIN-RELATED"/>
    <property type="match status" value="1"/>
</dbReference>
<dbReference type="InterPro" id="IPR052897">
    <property type="entry name" value="Sec-Metab_Biosynth_Hydrolase"/>
</dbReference>
<dbReference type="OrthoDB" id="9773549at2"/>
<dbReference type="InterPro" id="IPR029058">
    <property type="entry name" value="AB_hydrolase_fold"/>
</dbReference>
<dbReference type="Proteomes" id="UP000198949">
    <property type="component" value="Unassembled WGS sequence"/>
</dbReference>
<dbReference type="RefSeq" id="WP_091033601.1">
    <property type="nucleotide sequence ID" value="NZ_FNAD01000005.1"/>
</dbReference>
<keyword evidence="2" id="KW-0378">Hydrolase</keyword>
<dbReference type="SUPFAM" id="SSF53474">
    <property type="entry name" value="alpha/beta-Hydrolases"/>
    <property type="match status" value="1"/>
</dbReference>
<dbReference type="AlphaFoldDB" id="A0A1G6W1J0"/>
<dbReference type="STRING" id="58114.SAMN05216270_105253"/>
<keyword evidence="3" id="KW-1185">Reference proteome</keyword>
<proteinExistence type="predicted"/>
<reference evidence="3" key="1">
    <citation type="submission" date="2016-10" db="EMBL/GenBank/DDBJ databases">
        <authorList>
            <person name="Varghese N."/>
            <person name="Submissions S."/>
        </authorList>
    </citation>
    <scope>NUCLEOTIDE SEQUENCE [LARGE SCALE GENOMIC DNA]</scope>
    <source>
        <strain evidence="3">CGMCC 4.3516</strain>
    </source>
</reference>
<gene>
    <name evidence="2" type="ORF">SAMN05216270_105253</name>
</gene>
<evidence type="ECO:0000313" key="3">
    <source>
        <dbReference type="Proteomes" id="UP000198949"/>
    </source>
</evidence>
<sequence length="226" mass="24759">MRHGEPATFVLIHGGGSSSWDWHLVAPLLRERGHEAIAVDLPIEDDANGLSEYADAVVEAAAGRPNVVVVAHSLGGLTAPIACSRTPVELMVLVTAMVPLPGESMGAWWSATGHSELGLAMDTKKQVIDLFMHDLPVELAQEALRHGRDQGGGKWDEPSPLEAWPDVPTRFLLCRDDRFFPPEFMRPVVADRLGIVPDEIDGAHSVMLSRPAELADRLHRYWTERA</sequence>
<dbReference type="PANTHER" id="PTHR37017:SF11">
    <property type="entry name" value="ESTERASE_LIPASE_THIOESTERASE DOMAIN-CONTAINING PROTEIN"/>
    <property type="match status" value="1"/>
</dbReference>
<evidence type="ECO:0000313" key="2">
    <source>
        <dbReference type="EMBL" id="SDD59689.1"/>
    </source>
</evidence>
<name>A0A1G6W1J0_9ACTN</name>
<feature type="domain" description="AB hydrolase-1" evidence="1">
    <location>
        <begin position="9"/>
        <end position="216"/>
    </location>
</feature>
<protein>
    <submittedName>
        <fullName evidence="2">Alpha/beta hydrolase family protein</fullName>
    </submittedName>
</protein>
<dbReference type="Pfam" id="PF12697">
    <property type="entry name" value="Abhydrolase_6"/>
    <property type="match status" value="1"/>
</dbReference>
<accession>A0A1G6W1J0</accession>
<dbReference type="Gene3D" id="3.40.50.1820">
    <property type="entry name" value="alpha/beta hydrolase"/>
    <property type="match status" value="1"/>
</dbReference>
<dbReference type="GO" id="GO:0016787">
    <property type="term" value="F:hydrolase activity"/>
    <property type="evidence" value="ECO:0007669"/>
    <property type="project" value="UniProtKB-KW"/>
</dbReference>
<dbReference type="EMBL" id="FNAD01000005">
    <property type="protein sequence ID" value="SDD59689.1"/>
    <property type="molecule type" value="Genomic_DNA"/>
</dbReference>